<reference evidence="5 6" key="1">
    <citation type="submission" date="2020-06" db="EMBL/GenBank/DDBJ databases">
        <title>Genome sequence of 2 isolates from Red Sea Mangroves.</title>
        <authorList>
            <person name="Sefrji F."/>
            <person name="Michoud G."/>
            <person name="Merlino G."/>
            <person name="Daffonchio D."/>
        </authorList>
    </citation>
    <scope>NUCLEOTIDE SEQUENCE [LARGE SCALE GENOMIC DNA]</scope>
    <source>
        <strain evidence="5 6">R1DC25</strain>
    </source>
</reference>
<dbReference type="InterPro" id="IPR028082">
    <property type="entry name" value="Peripla_BP_I"/>
</dbReference>
<accession>A0A7S8C2L0</accession>
<sequence>MKLGKFCLGLGVVALAAGTITGGASAYELTYPSLVYRTGPYAPNGIPFANGVMDYFTLINERDGGIEGAKVNVVECETAYNTQQGVECYEKTKNEGESGALVYQPLSTGITYQLIPKVTADGIPLFTMGYGRTSAADGTIFPWVFNFPATYWDQASVFVKYIGEKEGGMDKLKGKKIALVYHNSAYGKEPIRTLQKLAEKHGYDLLELPVDHPGQEQKATWLQIRRERPDWVLMWGWGVMNQVAIKEAASIGYPMDHFIGVWWSGSENDVMPAGAQADGYLSGTFHAAGDQFPAHQDIYKYVYDKDMGAGERDRVGEVLYNRGLIAAAWTAEAMRKAMEIKGSVEIKAADVRKGLEQLEMSPERMKELGLEGLTVPIEISCADHEGPGTVAIQQWNAKDKKWSLVTDFMTPDQEVVNALIKEDAEAYAKENNITPVDCPMDFEEAKKASTEYSSQGAKVAE</sequence>
<dbReference type="Proteomes" id="UP000593594">
    <property type="component" value="Chromosome"/>
</dbReference>
<proteinExistence type="inferred from homology"/>
<dbReference type="KEGG" id="kmn:HW532_05550"/>
<feature type="domain" description="Leucine-binding protein" evidence="4">
    <location>
        <begin position="34"/>
        <end position="398"/>
    </location>
</feature>
<dbReference type="PANTHER" id="PTHR47235:SF1">
    <property type="entry name" value="BLR6548 PROTEIN"/>
    <property type="match status" value="1"/>
</dbReference>
<keyword evidence="2 3" id="KW-0732">Signal</keyword>
<gene>
    <name evidence="5" type="ORF">HW532_05550</name>
</gene>
<dbReference type="AlphaFoldDB" id="A0A7S8C2L0"/>
<feature type="signal peptide" evidence="3">
    <location>
        <begin position="1"/>
        <end position="26"/>
    </location>
</feature>
<keyword evidence="6" id="KW-1185">Reference proteome</keyword>
<evidence type="ECO:0000259" key="4">
    <source>
        <dbReference type="Pfam" id="PF13458"/>
    </source>
</evidence>
<feature type="chain" id="PRO_5032430473" evidence="3">
    <location>
        <begin position="27"/>
        <end position="461"/>
    </location>
</feature>
<evidence type="ECO:0000256" key="2">
    <source>
        <dbReference type="ARBA" id="ARBA00022729"/>
    </source>
</evidence>
<evidence type="ECO:0000256" key="1">
    <source>
        <dbReference type="ARBA" id="ARBA00010062"/>
    </source>
</evidence>
<dbReference type="CDD" id="cd06334">
    <property type="entry name" value="PBP1_ABC_ligand_binding-like"/>
    <property type="match status" value="1"/>
</dbReference>
<dbReference type="InterPro" id="IPR028081">
    <property type="entry name" value="Leu-bd"/>
</dbReference>
<name>A0A7S8C2L0_9HYPH</name>
<organism evidence="5 6">
    <name type="scientific">Kaustia mangrovi</name>
    <dbReference type="NCBI Taxonomy" id="2593653"/>
    <lineage>
        <taxon>Bacteria</taxon>
        <taxon>Pseudomonadati</taxon>
        <taxon>Pseudomonadota</taxon>
        <taxon>Alphaproteobacteria</taxon>
        <taxon>Hyphomicrobiales</taxon>
        <taxon>Parvibaculaceae</taxon>
        <taxon>Kaustia</taxon>
    </lineage>
</organism>
<dbReference type="EMBL" id="CP058214">
    <property type="protein sequence ID" value="QPC42213.1"/>
    <property type="molecule type" value="Genomic_DNA"/>
</dbReference>
<evidence type="ECO:0000256" key="3">
    <source>
        <dbReference type="SAM" id="SignalP"/>
    </source>
</evidence>
<dbReference type="Pfam" id="PF13458">
    <property type="entry name" value="Peripla_BP_6"/>
    <property type="match status" value="1"/>
</dbReference>
<dbReference type="PANTHER" id="PTHR47235">
    <property type="entry name" value="BLR6548 PROTEIN"/>
    <property type="match status" value="1"/>
</dbReference>
<evidence type="ECO:0000313" key="5">
    <source>
        <dbReference type="EMBL" id="QPC42213.1"/>
    </source>
</evidence>
<protein>
    <submittedName>
        <fullName evidence="5">ABC transporter substrate-binding protein</fullName>
    </submittedName>
</protein>
<dbReference type="RefSeq" id="WP_213163445.1">
    <property type="nucleotide sequence ID" value="NZ_CP058214.1"/>
</dbReference>
<dbReference type="SUPFAM" id="SSF53822">
    <property type="entry name" value="Periplasmic binding protein-like I"/>
    <property type="match status" value="1"/>
</dbReference>
<dbReference type="Gene3D" id="3.40.50.2300">
    <property type="match status" value="2"/>
</dbReference>
<comment type="similarity">
    <text evidence="1">Belongs to the leucine-binding protein family.</text>
</comment>
<evidence type="ECO:0000313" key="6">
    <source>
        <dbReference type="Proteomes" id="UP000593594"/>
    </source>
</evidence>